<feature type="compositionally biased region" description="Basic and acidic residues" evidence="9">
    <location>
        <begin position="174"/>
        <end position="196"/>
    </location>
</feature>
<dbReference type="Proteomes" id="UP000246740">
    <property type="component" value="Unassembled WGS sequence"/>
</dbReference>
<feature type="compositionally biased region" description="Basic and acidic residues" evidence="9">
    <location>
        <begin position="546"/>
        <end position="555"/>
    </location>
</feature>
<evidence type="ECO:0000256" key="5">
    <source>
        <dbReference type="ARBA" id="ARBA00023163"/>
    </source>
</evidence>
<dbReference type="InterPro" id="IPR036390">
    <property type="entry name" value="WH_DNA-bd_sf"/>
</dbReference>
<feature type="compositionally biased region" description="Low complexity" evidence="9">
    <location>
        <begin position="1"/>
        <end position="20"/>
    </location>
</feature>
<evidence type="ECO:0000256" key="9">
    <source>
        <dbReference type="SAM" id="MobiDB-lite"/>
    </source>
</evidence>
<dbReference type="SUPFAM" id="SSF46785">
    <property type="entry name" value="Winged helix' DNA-binding domain"/>
    <property type="match status" value="1"/>
</dbReference>
<keyword evidence="4" id="KW-0238">DNA-binding</keyword>
<dbReference type="PRINTS" id="PR00056">
    <property type="entry name" value="HSFDOMAIN"/>
</dbReference>
<feature type="region of interest" description="Disordered" evidence="9">
    <location>
        <begin position="546"/>
        <end position="625"/>
    </location>
</feature>
<dbReference type="FunFam" id="1.10.10.10:FF:000027">
    <property type="entry name" value="Heat shock transcription factor 1"/>
    <property type="match status" value="1"/>
</dbReference>
<feature type="compositionally biased region" description="Polar residues" evidence="9">
    <location>
        <begin position="61"/>
        <end position="74"/>
    </location>
</feature>
<feature type="compositionally biased region" description="Gly residues" evidence="9">
    <location>
        <begin position="565"/>
        <end position="578"/>
    </location>
</feature>
<dbReference type="GO" id="GO:0043565">
    <property type="term" value="F:sequence-specific DNA binding"/>
    <property type="evidence" value="ECO:0007669"/>
    <property type="project" value="InterPro"/>
</dbReference>
<evidence type="ECO:0000256" key="8">
    <source>
        <dbReference type="RuleBase" id="RU004020"/>
    </source>
</evidence>
<name>A0A317XVM6_9BASI</name>
<proteinExistence type="inferred from homology"/>
<dbReference type="Gene3D" id="1.10.10.10">
    <property type="entry name" value="Winged helix-like DNA-binding domain superfamily/Winged helix DNA-binding domain"/>
    <property type="match status" value="1"/>
</dbReference>
<dbReference type="InterPro" id="IPR036388">
    <property type="entry name" value="WH-like_DNA-bd_sf"/>
</dbReference>
<dbReference type="AlphaFoldDB" id="A0A317XVM6"/>
<dbReference type="InParanoid" id="A0A317XVM6"/>
<evidence type="ECO:0000256" key="3">
    <source>
        <dbReference type="ARBA" id="ARBA00023015"/>
    </source>
</evidence>
<comment type="subcellular location">
    <subcellularLocation>
        <location evidence="1">Nucleus</location>
    </subcellularLocation>
</comment>
<dbReference type="InterPro" id="IPR000232">
    <property type="entry name" value="HSF_DNA-bd"/>
</dbReference>
<feature type="region of interest" description="Disordered" evidence="9">
    <location>
        <begin position="466"/>
        <end position="516"/>
    </location>
</feature>
<feature type="compositionally biased region" description="Basic and acidic residues" evidence="9">
    <location>
        <begin position="204"/>
        <end position="221"/>
    </location>
</feature>
<keyword evidence="12" id="KW-1185">Reference proteome</keyword>
<evidence type="ECO:0000256" key="7">
    <source>
        <dbReference type="ARBA" id="ARBA00062171"/>
    </source>
</evidence>
<feature type="region of interest" description="Disordered" evidence="9">
    <location>
        <begin position="722"/>
        <end position="751"/>
    </location>
</feature>
<accession>A0A317XVM6</accession>
<evidence type="ECO:0000313" key="12">
    <source>
        <dbReference type="Proteomes" id="UP000246740"/>
    </source>
</evidence>
<dbReference type="Pfam" id="PF00447">
    <property type="entry name" value="HSF_DNA-bind"/>
    <property type="match status" value="1"/>
</dbReference>
<keyword evidence="6" id="KW-0539">Nucleus</keyword>
<dbReference type="SMART" id="SM00415">
    <property type="entry name" value="HSF"/>
    <property type="match status" value="1"/>
</dbReference>
<feature type="compositionally biased region" description="Basic and acidic residues" evidence="9">
    <location>
        <begin position="579"/>
        <end position="592"/>
    </location>
</feature>
<dbReference type="GO" id="GO:0005634">
    <property type="term" value="C:nucleus"/>
    <property type="evidence" value="ECO:0007669"/>
    <property type="project" value="UniProtKB-SubCell"/>
</dbReference>
<comment type="subunit">
    <text evidence="7">Homotrimer. Homotrimerization increases the affinity of HSF1 to DNA. Interacts with transcriptional coregulator SSA1 on chromatin.</text>
</comment>
<feature type="region of interest" description="Disordered" evidence="9">
    <location>
        <begin position="1"/>
        <end position="294"/>
    </location>
</feature>
<comment type="similarity">
    <text evidence="2 8">Belongs to the HSF family.</text>
</comment>
<evidence type="ECO:0000256" key="6">
    <source>
        <dbReference type="ARBA" id="ARBA00023242"/>
    </source>
</evidence>
<evidence type="ECO:0000256" key="2">
    <source>
        <dbReference type="ARBA" id="ARBA00006403"/>
    </source>
</evidence>
<evidence type="ECO:0000256" key="4">
    <source>
        <dbReference type="ARBA" id="ARBA00023125"/>
    </source>
</evidence>
<dbReference type="OrthoDB" id="60033at2759"/>
<evidence type="ECO:0000256" key="1">
    <source>
        <dbReference type="ARBA" id="ARBA00004123"/>
    </source>
</evidence>
<feature type="compositionally biased region" description="Low complexity" evidence="9">
    <location>
        <begin position="117"/>
        <end position="136"/>
    </location>
</feature>
<evidence type="ECO:0000313" key="11">
    <source>
        <dbReference type="EMBL" id="PWZ02142.1"/>
    </source>
</evidence>
<keyword evidence="5" id="KW-0804">Transcription</keyword>
<dbReference type="PANTHER" id="PTHR10015:SF427">
    <property type="entry name" value="HEAT SHOCK FACTOR PROTEIN"/>
    <property type="match status" value="1"/>
</dbReference>
<keyword evidence="3" id="KW-0805">Transcription regulation</keyword>
<organism evidence="11 12">
    <name type="scientific">Testicularia cyperi</name>
    <dbReference type="NCBI Taxonomy" id="1882483"/>
    <lineage>
        <taxon>Eukaryota</taxon>
        <taxon>Fungi</taxon>
        <taxon>Dikarya</taxon>
        <taxon>Basidiomycota</taxon>
        <taxon>Ustilaginomycotina</taxon>
        <taxon>Ustilaginomycetes</taxon>
        <taxon>Ustilaginales</taxon>
        <taxon>Anthracoideaceae</taxon>
        <taxon>Testicularia</taxon>
    </lineage>
</organism>
<evidence type="ECO:0000259" key="10">
    <source>
        <dbReference type="SMART" id="SM00415"/>
    </source>
</evidence>
<feature type="compositionally biased region" description="Basic and acidic residues" evidence="9">
    <location>
        <begin position="615"/>
        <end position="625"/>
    </location>
</feature>
<sequence>MSTESTATLISTLTSSKSSSKPFHSLVNHTSTKQHDHQRPRATYDFPAISSQQHKRPRYGSGSSELTSPAASSHSFKKLAAEDTMDDRDEKSDRRKRPRSTSPHDEAGSIFNAAGPNNDMNSNIGNNNNSSSGTSSRLPPGHHGSWPGRSASASLDTTRSREAADVKVLPSVARRPEFDPSADVRYDSQARGDGRRIGGLVGDRIGDADLRERHHNIEFREAAPSSHRMLPPPASSLETRSPSLPHRLPSLQQRASSPPPRLPSFSSLEGDAGPAHRPGPGSGQGGPHELGRNREDVGMGALYSTSPHRSMAYRPSPYGAYPMLPNRTPLMHHPSPAASTSYGNPPMIHPALAGLPGAGGGPGGKQQPSFVSKLYSMLEDPSISDLITWGPSGTVFSVANPAEFSRLVLPNWFKHSNWQSFVRQLNMYGFHKVNHSYQGNPTDEVQVWEFRHPSFRRGEIALLNDIKRKSSRQKRGGSPRGSLGGTDTRGDRSGGSPTPSPEMPLATISAGPDGIRMGMGIHHGARGDYGYGEDRIDPVGFDRRYDPRGFGHERPSYGGANVGSAGSGGGAGGYGPQGGHDEEPYGRIKAEEPSSAPSYGDSRPPVGPPLGHAAEYGREDAPHRRSDRAILDRGEALDRLEDLSERTDAIIRHASFLESQVRMLSNQLSDSRNATHQLVRDEMLQLFDRLERALSTPAPAGVDIGQRMLETFRSQISHYSRASSESKPSYLSHRYGSGDAVGASAVKRPSI</sequence>
<reference evidence="11 12" key="1">
    <citation type="journal article" date="2018" name="Mol. Biol. Evol.">
        <title>Broad Genomic Sampling Reveals a Smut Pathogenic Ancestry of the Fungal Clade Ustilaginomycotina.</title>
        <authorList>
            <person name="Kijpornyongpan T."/>
            <person name="Mondo S.J."/>
            <person name="Barry K."/>
            <person name="Sandor L."/>
            <person name="Lee J."/>
            <person name="Lipzen A."/>
            <person name="Pangilinan J."/>
            <person name="LaButti K."/>
            <person name="Hainaut M."/>
            <person name="Henrissat B."/>
            <person name="Grigoriev I.V."/>
            <person name="Spatafora J.W."/>
            <person name="Aime M.C."/>
        </authorList>
    </citation>
    <scope>NUCLEOTIDE SEQUENCE [LARGE SCALE GENOMIC DNA]</scope>
    <source>
        <strain evidence="11 12">MCA 3645</strain>
    </source>
</reference>
<dbReference type="GO" id="GO:0003700">
    <property type="term" value="F:DNA-binding transcription factor activity"/>
    <property type="evidence" value="ECO:0007669"/>
    <property type="project" value="InterPro"/>
</dbReference>
<dbReference type="PANTHER" id="PTHR10015">
    <property type="entry name" value="HEAT SHOCK TRANSCRIPTION FACTOR"/>
    <property type="match status" value="1"/>
</dbReference>
<gene>
    <name evidence="11" type="ORF">BCV70DRAFT_156964</name>
</gene>
<feature type="domain" description="HSF-type DNA-binding" evidence="10">
    <location>
        <begin position="366"/>
        <end position="469"/>
    </location>
</feature>
<protein>
    <recommendedName>
        <fullName evidence="10">HSF-type DNA-binding domain-containing protein</fullName>
    </recommendedName>
</protein>
<dbReference type="EMBL" id="KZ819189">
    <property type="protein sequence ID" value="PWZ02142.1"/>
    <property type="molecule type" value="Genomic_DNA"/>
</dbReference>
<dbReference type="STRING" id="1882483.A0A317XVM6"/>